<dbReference type="PROSITE" id="PS00086">
    <property type="entry name" value="CYTOCHROME_P450"/>
    <property type="match status" value="1"/>
</dbReference>
<protein>
    <submittedName>
        <fullName evidence="9">Cytochrome P450</fullName>
    </submittedName>
</protein>
<keyword evidence="3 7" id="KW-0479">Metal-binding</keyword>
<evidence type="ECO:0000313" key="10">
    <source>
        <dbReference type="Proteomes" id="UP000619260"/>
    </source>
</evidence>
<keyword evidence="2 7" id="KW-0349">Heme</keyword>
<name>A0A8J3YRG5_9ACTN</name>
<dbReference type="GO" id="GO:0020037">
    <property type="term" value="F:heme binding"/>
    <property type="evidence" value="ECO:0007669"/>
    <property type="project" value="InterPro"/>
</dbReference>
<evidence type="ECO:0000256" key="1">
    <source>
        <dbReference type="ARBA" id="ARBA00010617"/>
    </source>
</evidence>
<dbReference type="AlphaFoldDB" id="A0A8J3YRG5"/>
<keyword evidence="10" id="KW-1185">Reference proteome</keyword>
<reference evidence="9" key="1">
    <citation type="submission" date="2021-01" db="EMBL/GenBank/DDBJ databases">
        <title>Whole genome shotgun sequence of Virgisporangium aliadipatigenens NBRC 105644.</title>
        <authorList>
            <person name="Komaki H."/>
            <person name="Tamura T."/>
        </authorList>
    </citation>
    <scope>NUCLEOTIDE SEQUENCE</scope>
    <source>
        <strain evidence="9">NBRC 105644</strain>
    </source>
</reference>
<keyword evidence="6 7" id="KW-0503">Monooxygenase</keyword>
<feature type="region of interest" description="Disordered" evidence="8">
    <location>
        <begin position="70"/>
        <end position="90"/>
    </location>
</feature>
<evidence type="ECO:0000256" key="2">
    <source>
        <dbReference type="ARBA" id="ARBA00022617"/>
    </source>
</evidence>
<comment type="caution">
    <text evidence="9">The sequence shown here is derived from an EMBL/GenBank/DDBJ whole genome shotgun (WGS) entry which is preliminary data.</text>
</comment>
<proteinExistence type="inferred from homology"/>
<keyword evidence="5 7" id="KW-0408">Iron</keyword>
<dbReference type="Proteomes" id="UP000619260">
    <property type="component" value="Unassembled WGS sequence"/>
</dbReference>
<evidence type="ECO:0000256" key="3">
    <source>
        <dbReference type="ARBA" id="ARBA00022723"/>
    </source>
</evidence>
<comment type="similarity">
    <text evidence="1 7">Belongs to the cytochrome P450 family.</text>
</comment>
<dbReference type="PANTHER" id="PTHR46696">
    <property type="entry name" value="P450, PUTATIVE (EUROFUNG)-RELATED"/>
    <property type="match status" value="1"/>
</dbReference>
<dbReference type="GO" id="GO:0004497">
    <property type="term" value="F:monooxygenase activity"/>
    <property type="evidence" value="ECO:0007669"/>
    <property type="project" value="UniProtKB-KW"/>
</dbReference>
<evidence type="ECO:0000256" key="8">
    <source>
        <dbReference type="SAM" id="MobiDB-lite"/>
    </source>
</evidence>
<dbReference type="FunFam" id="1.10.630.10:FF:000018">
    <property type="entry name" value="Cytochrome P450 monooxygenase"/>
    <property type="match status" value="1"/>
</dbReference>
<accession>A0A8J3YRG5</accession>
<dbReference type="RefSeq" id="WP_239153597.1">
    <property type="nucleotide sequence ID" value="NZ_BOPF01000034.1"/>
</dbReference>
<dbReference type="SUPFAM" id="SSF48264">
    <property type="entry name" value="Cytochrome P450"/>
    <property type="match status" value="1"/>
</dbReference>
<evidence type="ECO:0000256" key="7">
    <source>
        <dbReference type="RuleBase" id="RU000461"/>
    </source>
</evidence>
<dbReference type="Gene3D" id="1.10.630.10">
    <property type="entry name" value="Cytochrome P450"/>
    <property type="match status" value="1"/>
</dbReference>
<dbReference type="PRINTS" id="PR00359">
    <property type="entry name" value="BP450"/>
</dbReference>
<dbReference type="InterPro" id="IPR017972">
    <property type="entry name" value="Cyt_P450_CS"/>
</dbReference>
<evidence type="ECO:0000256" key="6">
    <source>
        <dbReference type="ARBA" id="ARBA00023033"/>
    </source>
</evidence>
<gene>
    <name evidence="9" type="ORF">Val02_72100</name>
</gene>
<dbReference type="CDD" id="cd11031">
    <property type="entry name" value="Cyp158A-like"/>
    <property type="match status" value="1"/>
</dbReference>
<dbReference type="EMBL" id="BOPF01000034">
    <property type="protein sequence ID" value="GIJ50324.1"/>
    <property type="molecule type" value="Genomic_DNA"/>
</dbReference>
<keyword evidence="4 7" id="KW-0560">Oxidoreductase</keyword>
<organism evidence="9 10">
    <name type="scientific">Virgisporangium aliadipatigenens</name>
    <dbReference type="NCBI Taxonomy" id="741659"/>
    <lineage>
        <taxon>Bacteria</taxon>
        <taxon>Bacillati</taxon>
        <taxon>Actinomycetota</taxon>
        <taxon>Actinomycetes</taxon>
        <taxon>Micromonosporales</taxon>
        <taxon>Micromonosporaceae</taxon>
        <taxon>Virgisporangium</taxon>
    </lineage>
</organism>
<dbReference type="GO" id="GO:0005506">
    <property type="term" value="F:iron ion binding"/>
    <property type="evidence" value="ECO:0007669"/>
    <property type="project" value="InterPro"/>
</dbReference>
<dbReference type="PANTHER" id="PTHR46696:SF1">
    <property type="entry name" value="CYTOCHROME P450 YJIB-RELATED"/>
    <property type="match status" value="1"/>
</dbReference>
<evidence type="ECO:0000256" key="4">
    <source>
        <dbReference type="ARBA" id="ARBA00023002"/>
    </source>
</evidence>
<dbReference type="GO" id="GO:0017000">
    <property type="term" value="P:antibiotic biosynthetic process"/>
    <property type="evidence" value="ECO:0007669"/>
    <property type="project" value="UniProtKB-ARBA"/>
</dbReference>
<dbReference type="PRINTS" id="PR00385">
    <property type="entry name" value="P450"/>
</dbReference>
<dbReference type="InterPro" id="IPR036396">
    <property type="entry name" value="Cyt_P450_sf"/>
</dbReference>
<sequence>MTIVLGALMTVHAYPFRADRLDLDPKYAELRAGEPLSRVQLPFGEEAWLATRYQDVRLVLGDPRFSRAASVGRDEPRHMPQSRVSGMLSMDPPEHTRLRRLIAKAFTARRVEALRPFTLGLADSYVDAMIAKGAPGDLVQDFAEPLPAAVICELLGVPFEDRDRFQVWSEAIISTTSLPPETIVEYYQNLFGYIATLVAKRRAEPEVDDLIGALMRVRDDDDGRLSEQEMVQMIGGLLAAGQETTTSQLPNFFYTLMTFREEWERLVADPALIPGAVEELMRFIPLGVGAAIPRYALEDVAFGDVVVRAGEPVLVSLASANRDPDVFEEPDALNIQRRSNPHIGFGHGAHHCVGAQLARMELQVALTVLTQRLPRLAPAVPPQELTWKSGRLVRALSALPVTW</sequence>
<dbReference type="GO" id="GO:0016705">
    <property type="term" value="F:oxidoreductase activity, acting on paired donors, with incorporation or reduction of molecular oxygen"/>
    <property type="evidence" value="ECO:0007669"/>
    <property type="project" value="InterPro"/>
</dbReference>
<evidence type="ECO:0000256" key="5">
    <source>
        <dbReference type="ARBA" id="ARBA00023004"/>
    </source>
</evidence>
<dbReference type="InterPro" id="IPR001128">
    <property type="entry name" value="Cyt_P450"/>
</dbReference>
<evidence type="ECO:0000313" key="9">
    <source>
        <dbReference type="EMBL" id="GIJ50324.1"/>
    </source>
</evidence>
<dbReference type="InterPro" id="IPR002397">
    <property type="entry name" value="Cyt_P450_B"/>
</dbReference>
<dbReference type="Pfam" id="PF00067">
    <property type="entry name" value="p450"/>
    <property type="match status" value="1"/>
</dbReference>